<evidence type="ECO:0000256" key="1">
    <source>
        <dbReference type="ARBA" id="ARBA00022737"/>
    </source>
</evidence>
<dbReference type="VEuPathDB" id="VectorBase:LLOJ007587"/>
<dbReference type="InterPro" id="IPR013098">
    <property type="entry name" value="Ig_I-set"/>
</dbReference>
<evidence type="ECO:0000313" key="6">
    <source>
        <dbReference type="Proteomes" id="UP000092461"/>
    </source>
</evidence>
<evidence type="ECO:0000256" key="2">
    <source>
        <dbReference type="ARBA" id="ARBA00023319"/>
    </source>
</evidence>
<dbReference type="CDD" id="cd00096">
    <property type="entry name" value="Ig"/>
    <property type="match status" value="1"/>
</dbReference>
<keyword evidence="2" id="KW-0393">Immunoglobulin domain</keyword>
<dbReference type="InterPro" id="IPR007110">
    <property type="entry name" value="Ig-like_dom"/>
</dbReference>
<organism evidence="5 6">
    <name type="scientific">Lutzomyia longipalpis</name>
    <name type="common">Sand fly</name>
    <dbReference type="NCBI Taxonomy" id="7200"/>
    <lineage>
        <taxon>Eukaryota</taxon>
        <taxon>Metazoa</taxon>
        <taxon>Ecdysozoa</taxon>
        <taxon>Arthropoda</taxon>
        <taxon>Hexapoda</taxon>
        <taxon>Insecta</taxon>
        <taxon>Pterygota</taxon>
        <taxon>Neoptera</taxon>
        <taxon>Endopterygota</taxon>
        <taxon>Diptera</taxon>
        <taxon>Nematocera</taxon>
        <taxon>Psychodoidea</taxon>
        <taxon>Psychodidae</taxon>
        <taxon>Lutzomyia</taxon>
        <taxon>Lutzomyia</taxon>
    </lineage>
</organism>
<protein>
    <recommendedName>
        <fullName evidence="4">Ig-like domain-containing protein</fullName>
    </recommendedName>
</protein>
<dbReference type="EnsemblMetazoa" id="LLOJ007587-RA">
    <property type="protein sequence ID" value="LLOJ007587-PA"/>
    <property type="gene ID" value="LLOJ007587"/>
</dbReference>
<dbReference type="Proteomes" id="UP000092461">
    <property type="component" value="Unassembled WGS sequence"/>
</dbReference>
<dbReference type="PROSITE" id="PS50835">
    <property type="entry name" value="IG_LIKE"/>
    <property type="match status" value="1"/>
</dbReference>
<dbReference type="Gene3D" id="2.60.40.10">
    <property type="entry name" value="Immunoglobulins"/>
    <property type="match status" value="1"/>
</dbReference>
<reference evidence="5" key="1">
    <citation type="submission" date="2020-05" db="UniProtKB">
        <authorList>
            <consortium name="EnsemblMetazoa"/>
        </authorList>
    </citation>
    <scope>IDENTIFICATION</scope>
    <source>
        <strain evidence="5">Jacobina</strain>
    </source>
</reference>
<dbReference type="EMBL" id="AJWK01025263">
    <property type="status" value="NOT_ANNOTATED_CDS"/>
    <property type="molecule type" value="Genomic_DNA"/>
</dbReference>
<dbReference type="GO" id="GO:0030154">
    <property type="term" value="P:cell differentiation"/>
    <property type="evidence" value="ECO:0007669"/>
    <property type="project" value="UniProtKB-ARBA"/>
</dbReference>
<feature type="domain" description="Ig-like" evidence="4">
    <location>
        <begin position="48"/>
        <end position="145"/>
    </location>
</feature>
<dbReference type="VEuPathDB" id="VectorBase:LLONM1_003589"/>
<dbReference type="GO" id="GO:0009653">
    <property type="term" value="P:anatomical structure morphogenesis"/>
    <property type="evidence" value="ECO:0007669"/>
    <property type="project" value="UniProtKB-ARBA"/>
</dbReference>
<evidence type="ECO:0000259" key="4">
    <source>
        <dbReference type="PROSITE" id="PS50835"/>
    </source>
</evidence>
<keyword evidence="6" id="KW-1185">Reference proteome</keyword>
<dbReference type="InterPro" id="IPR036116">
    <property type="entry name" value="FN3_sf"/>
</dbReference>
<dbReference type="PANTHER" id="PTHR14340:SF9">
    <property type="entry name" value="FIBRONECTIN TYPE-III DOMAIN-CONTAINING PROTEIN"/>
    <property type="match status" value="1"/>
</dbReference>
<dbReference type="SUPFAM" id="SSF48726">
    <property type="entry name" value="Immunoglobulin"/>
    <property type="match status" value="1"/>
</dbReference>
<sequence>MRNRKEGLSILRVFGLQHSHSGEIKQGADCGRKQDCVAIAYTTLAVLPEVPPSPCPAHILGGPQDCTALIGDRIVLEALFAGHPDPIVKWMRAGRVISETTNKTMKTTKGQSVLVLTDITADDSGKYTVEVTNEHGGDVASASVAVEGPPDPPGGRPSVSQGDDRVAVAWCGPPYDGGCMLTGFRYKFRVRAENTHGKSEPSLPSDEILISTSDN</sequence>
<dbReference type="SUPFAM" id="SSF49265">
    <property type="entry name" value="Fibronectin type III"/>
    <property type="match status" value="1"/>
</dbReference>
<dbReference type="AlphaFoldDB" id="A0A1B0CRT9"/>
<dbReference type="Pfam" id="PF07679">
    <property type="entry name" value="I-set"/>
    <property type="match status" value="1"/>
</dbReference>
<evidence type="ECO:0000256" key="3">
    <source>
        <dbReference type="SAM" id="MobiDB-lite"/>
    </source>
</evidence>
<proteinExistence type="predicted"/>
<dbReference type="InterPro" id="IPR003599">
    <property type="entry name" value="Ig_sub"/>
</dbReference>
<feature type="region of interest" description="Disordered" evidence="3">
    <location>
        <begin position="194"/>
        <end position="215"/>
    </location>
</feature>
<dbReference type="InterPro" id="IPR013783">
    <property type="entry name" value="Ig-like_fold"/>
</dbReference>
<keyword evidence="1" id="KW-0677">Repeat</keyword>
<evidence type="ECO:0000313" key="5">
    <source>
        <dbReference type="EnsemblMetazoa" id="LLOJ007587-PA"/>
    </source>
</evidence>
<accession>A0A1B0CRT9</accession>
<dbReference type="SMART" id="SM00409">
    <property type="entry name" value="IG"/>
    <property type="match status" value="1"/>
</dbReference>
<dbReference type="PANTHER" id="PTHR14340">
    <property type="entry name" value="MICROFIBRIL-ASSOCIATED GLYCOPROTEIN 3"/>
    <property type="match status" value="1"/>
</dbReference>
<name>A0A1B0CRT9_LUTLO</name>
<dbReference type="InterPro" id="IPR003961">
    <property type="entry name" value="FN3_dom"/>
</dbReference>
<dbReference type="CDD" id="cd00063">
    <property type="entry name" value="FN3"/>
    <property type="match status" value="1"/>
</dbReference>
<dbReference type="InterPro" id="IPR036179">
    <property type="entry name" value="Ig-like_dom_sf"/>
</dbReference>